<dbReference type="SMART" id="SM00213">
    <property type="entry name" value="UBQ"/>
    <property type="match status" value="1"/>
</dbReference>
<reference evidence="4 5" key="1">
    <citation type="journal article" date="2024" name="Nat. Commun.">
        <title>Phylogenomics reveals the evolutionary origins of lichenization in chlorophyte algae.</title>
        <authorList>
            <person name="Puginier C."/>
            <person name="Libourel C."/>
            <person name="Otte J."/>
            <person name="Skaloud P."/>
            <person name="Haon M."/>
            <person name="Grisel S."/>
            <person name="Petersen M."/>
            <person name="Berrin J.G."/>
            <person name="Delaux P.M."/>
            <person name="Dal Grande F."/>
            <person name="Keller J."/>
        </authorList>
    </citation>
    <scope>NUCLEOTIDE SEQUENCE [LARGE SCALE GENOMIC DNA]</scope>
    <source>
        <strain evidence="4 5">SAG 2036</strain>
    </source>
</reference>
<dbReference type="GO" id="GO:0006511">
    <property type="term" value="P:ubiquitin-dependent protein catabolic process"/>
    <property type="evidence" value="ECO:0007669"/>
    <property type="project" value="TreeGrafter"/>
</dbReference>
<organism evidence="4 5">
    <name type="scientific">Symbiochloris irregularis</name>
    <dbReference type="NCBI Taxonomy" id="706552"/>
    <lineage>
        <taxon>Eukaryota</taxon>
        <taxon>Viridiplantae</taxon>
        <taxon>Chlorophyta</taxon>
        <taxon>core chlorophytes</taxon>
        <taxon>Trebouxiophyceae</taxon>
        <taxon>Trebouxiales</taxon>
        <taxon>Trebouxiaceae</taxon>
        <taxon>Symbiochloris</taxon>
    </lineage>
</organism>
<dbReference type="InterPro" id="IPR019956">
    <property type="entry name" value="Ubiquitin_dom"/>
</dbReference>
<dbReference type="Pfam" id="PF23195">
    <property type="entry name" value="UBQLN1"/>
    <property type="match status" value="2"/>
</dbReference>
<dbReference type="InterPro" id="IPR000626">
    <property type="entry name" value="Ubiquitin-like_dom"/>
</dbReference>
<evidence type="ECO:0000256" key="1">
    <source>
        <dbReference type="SAM" id="MobiDB-lite"/>
    </source>
</evidence>
<dbReference type="SUPFAM" id="SSF46934">
    <property type="entry name" value="UBA-like"/>
    <property type="match status" value="1"/>
</dbReference>
<dbReference type="PANTHER" id="PTHR10677">
    <property type="entry name" value="UBIQUILIN"/>
    <property type="match status" value="1"/>
</dbReference>
<feature type="compositionally biased region" description="Polar residues" evidence="1">
    <location>
        <begin position="290"/>
        <end position="299"/>
    </location>
</feature>
<dbReference type="SMART" id="SM00165">
    <property type="entry name" value="UBA"/>
    <property type="match status" value="1"/>
</dbReference>
<dbReference type="Gene3D" id="1.10.260.100">
    <property type="match status" value="1"/>
</dbReference>
<feature type="domain" description="Ubiquitin-like" evidence="3">
    <location>
        <begin position="4"/>
        <end position="76"/>
    </location>
</feature>
<dbReference type="InterPro" id="IPR009060">
    <property type="entry name" value="UBA-like_sf"/>
</dbReference>
<dbReference type="Gene3D" id="1.10.8.10">
    <property type="entry name" value="DNA helicase RuvA subunit, C-terminal domain"/>
    <property type="match status" value="1"/>
</dbReference>
<dbReference type="SUPFAM" id="SSF54236">
    <property type="entry name" value="Ubiquitin-like"/>
    <property type="match status" value="1"/>
</dbReference>
<accession>A0AAW1NZU7</accession>
<sequence length="512" mass="53283">MTEFRLVIKPTAGGSTFSVDANPSMTVAELKGQVQSKSQTPPEEQRLIYKGQVLKDERTVDSYGLQNEHILHMVRKPAQQASQGATPQQGTALPSSTADQALPDLSSLGLGGMPNVGAGGQAQQAQDYTSQLLNNPMLQGLMNNPELLRSVLTSNPVVSQLMERNPEFAQLMNNPQLLRETLQASSNPSLMREQMRNADRAMSNIESHPEGFNMLRRMYENIQEPLMNANLESTAAAGSNPFADLLGSQATGASPSATTPPSTSSAQQGTPPATSSPNTAPLPNPWAPPQTGSTASPGTGSAALPNMDALGGMGGLGGLGGMGGMPGGMDMQRLQQAMAQPGMQDTIQGLLSSPGFVDSMAAMNPQMGQLMDAHPQLREMLGNPQLMQQLTNPRNMQAMLQMQQAMQQLQGIPGMGPATGGAGAGTGGAGQQGWPAGQDLEALLGMQGGMQGGAFGGLGTGAPAVSNPEEAFATQLTQLEGMGFIDRAANIRALQVTAGDVNRAVERLLSGS</sequence>
<dbReference type="FunFam" id="1.10.260.100:FF:000001">
    <property type="entry name" value="Ubiquilin 1"/>
    <property type="match status" value="1"/>
</dbReference>
<feature type="domain" description="UBA" evidence="2">
    <location>
        <begin position="466"/>
        <end position="511"/>
    </location>
</feature>
<keyword evidence="5" id="KW-1185">Reference proteome</keyword>
<feature type="region of interest" description="Disordered" evidence="1">
    <location>
        <begin position="240"/>
        <end position="307"/>
    </location>
</feature>
<gene>
    <name evidence="4" type="ORF">WJX73_010174</name>
</gene>
<evidence type="ECO:0008006" key="6">
    <source>
        <dbReference type="Google" id="ProtNLM"/>
    </source>
</evidence>
<feature type="compositionally biased region" description="Gly residues" evidence="1">
    <location>
        <begin position="109"/>
        <end position="120"/>
    </location>
</feature>
<dbReference type="InterPro" id="IPR006636">
    <property type="entry name" value="STI1_HS-bd"/>
</dbReference>
<proteinExistence type="predicted"/>
<dbReference type="EMBL" id="JALJOQ010000082">
    <property type="protein sequence ID" value="KAK9800360.1"/>
    <property type="molecule type" value="Genomic_DNA"/>
</dbReference>
<dbReference type="CDD" id="cd14399">
    <property type="entry name" value="UBA_PLICs"/>
    <property type="match status" value="1"/>
</dbReference>
<dbReference type="Gene3D" id="3.10.20.90">
    <property type="entry name" value="Phosphatidylinositol 3-kinase Catalytic Subunit, Chain A, domain 1"/>
    <property type="match status" value="1"/>
</dbReference>
<evidence type="ECO:0000313" key="5">
    <source>
        <dbReference type="Proteomes" id="UP001465755"/>
    </source>
</evidence>
<dbReference type="GO" id="GO:0031593">
    <property type="term" value="F:polyubiquitin modification-dependent protein binding"/>
    <property type="evidence" value="ECO:0007669"/>
    <property type="project" value="TreeGrafter"/>
</dbReference>
<name>A0AAW1NZU7_9CHLO</name>
<dbReference type="PANTHER" id="PTHR10677:SF3">
    <property type="entry name" value="FI07626P-RELATED"/>
    <property type="match status" value="1"/>
</dbReference>
<dbReference type="AlphaFoldDB" id="A0AAW1NZU7"/>
<feature type="compositionally biased region" description="Polar residues" evidence="1">
    <location>
        <begin position="79"/>
        <end position="99"/>
    </location>
</feature>
<comment type="caution">
    <text evidence="4">The sequence shown here is derived from an EMBL/GenBank/DDBJ whole genome shotgun (WGS) entry which is preliminary data.</text>
</comment>
<protein>
    <recommendedName>
        <fullName evidence="6">Ubiquilin</fullName>
    </recommendedName>
</protein>
<dbReference type="InterPro" id="IPR015940">
    <property type="entry name" value="UBA"/>
</dbReference>
<dbReference type="Pfam" id="PF00627">
    <property type="entry name" value="UBA"/>
    <property type="match status" value="1"/>
</dbReference>
<dbReference type="GO" id="GO:0005829">
    <property type="term" value="C:cytosol"/>
    <property type="evidence" value="ECO:0007669"/>
    <property type="project" value="TreeGrafter"/>
</dbReference>
<feature type="region of interest" description="Disordered" evidence="1">
    <location>
        <begin position="76"/>
        <end position="123"/>
    </location>
</feature>
<evidence type="ECO:0000259" key="2">
    <source>
        <dbReference type="PROSITE" id="PS50030"/>
    </source>
</evidence>
<evidence type="ECO:0000313" key="4">
    <source>
        <dbReference type="EMBL" id="KAK9800360.1"/>
    </source>
</evidence>
<dbReference type="InterPro" id="IPR029071">
    <property type="entry name" value="Ubiquitin-like_domsf"/>
</dbReference>
<dbReference type="PRINTS" id="PR00348">
    <property type="entry name" value="UBIQUITIN"/>
</dbReference>
<dbReference type="InterPro" id="IPR015496">
    <property type="entry name" value="Ubiquilin"/>
</dbReference>
<dbReference type="PROSITE" id="PS50053">
    <property type="entry name" value="UBIQUITIN_2"/>
    <property type="match status" value="1"/>
</dbReference>
<dbReference type="SMART" id="SM00727">
    <property type="entry name" value="STI1"/>
    <property type="match status" value="3"/>
</dbReference>
<feature type="compositionally biased region" description="Low complexity" evidence="1">
    <location>
        <begin position="247"/>
        <end position="279"/>
    </location>
</feature>
<dbReference type="Proteomes" id="UP001465755">
    <property type="component" value="Unassembled WGS sequence"/>
</dbReference>
<dbReference type="PROSITE" id="PS50030">
    <property type="entry name" value="UBA"/>
    <property type="match status" value="1"/>
</dbReference>
<evidence type="ECO:0000259" key="3">
    <source>
        <dbReference type="PROSITE" id="PS50053"/>
    </source>
</evidence>
<dbReference type="Pfam" id="PF00240">
    <property type="entry name" value="ubiquitin"/>
    <property type="match status" value="1"/>
</dbReference>